<evidence type="ECO:0000313" key="1">
    <source>
        <dbReference type="EMBL" id="QGY41455.1"/>
    </source>
</evidence>
<accession>A0A6I6JF53</accession>
<evidence type="ECO:0000313" key="2">
    <source>
        <dbReference type="Proteomes" id="UP000428328"/>
    </source>
</evidence>
<dbReference type="AlphaFoldDB" id="A0A6I6JF53"/>
<sequence length="148" mass="17161">MSKKCGWKGLDWEPVRAEFVNGPIGEDGGRRFLSYKDLAKKYCVSSSMLSQRGKAEEWPKQRDEARRNVAEAIDREAELTKSQLGKVIGENLQYFLVRYVGNIRLMVNIRRSCGPQGCQQRPWWFPKARRAEGRYHWQKRKGQLAQGA</sequence>
<protein>
    <submittedName>
        <fullName evidence="1">Uncharacterized protein</fullName>
    </submittedName>
</protein>
<proteinExistence type="predicted"/>
<organism evidence="1 2">
    <name type="scientific">Pseudodesulfovibrio cashew</name>
    <dbReference type="NCBI Taxonomy" id="2678688"/>
    <lineage>
        <taxon>Bacteria</taxon>
        <taxon>Pseudomonadati</taxon>
        <taxon>Thermodesulfobacteriota</taxon>
        <taxon>Desulfovibrionia</taxon>
        <taxon>Desulfovibrionales</taxon>
        <taxon>Desulfovibrionaceae</taxon>
    </lineage>
</organism>
<dbReference type="KEGG" id="psel:GM415_15470"/>
<name>A0A6I6JF53_9BACT</name>
<dbReference type="Proteomes" id="UP000428328">
    <property type="component" value="Chromosome"/>
</dbReference>
<keyword evidence="2" id="KW-1185">Reference proteome</keyword>
<gene>
    <name evidence="1" type="ORF">GM415_15470</name>
</gene>
<dbReference type="EMBL" id="CP046400">
    <property type="protein sequence ID" value="QGY41455.1"/>
    <property type="molecule type" value="Genomic_DNA"/>
</dbReference>
<dbReference type="RefSeq" id="WP_158949749.1">
    <property type="nucleotide sequence ID" value="NZ_CP046400.1"/>
</dbReference>
<reference evidence="1 2" key="1">
    <citation type="submission" date="2019-11" db="EMBL/GenBank/DDBJ databases">
        <authorList>
            <person name="Zheng R.K."/>
            <person name="Sun C.M."/>
        </authorList>
    </citation>
    <scope>NUCLEOTIDE SEQUENCE [LARGE SCALE GENOMIC DNA]</scope>
    <source>
        <strain evidence="1 2">SRB007</strain>
    </source>
</reference>